<dbReference type="Proteomes" id="UP000801492">
    <property type="component" value="Unassembled WGS sequence"/>
</dbReference>
<dbReference type="GO" id="GO:0009263">
    <property type="term" value="P:deoxyribonucleotide biosynthetic process"/>
    <property type="evidence" value="ECO:0007669"/>
    <property type="project" value="InterPro"/>
</dbReference>
<dbReference type="InterPro" id="IPR000358">
    <property type="entry name" value="RNR_small_fam"/>
</dbReference>
<evidence type="ECO:0000313" key="1">
    <source>
        <dbReference type="EMBL" id="KAF2891410.1"/>
    </source>
</evidence>
<reference evidence="1" key="1">
    <citation type="submission" date="2019-08" db="EMBL/GenBank/DDBJ databases">
        <title>The genome of the North American firefly Photinus pyralis.</title>
        <authorList>
            <consortium name="Photinus pyralis genome working group"/>
            <person name="Fallon T.R."/>
            <person name="Sander Lower S.E."/>
            <person name="Weng J.-K."/>
        </authorList>
    </citation>
    <scope>NUCLEOTIDE SEQUENCE</scope>
    <source>
        <strain evidence="1">TRF0915ILg1</strain>
        <tissue evidence="1">Whole body</tissue>
    </source>
</reference>
<dbReference type="AlphaFoldDB" id="A0A8K0CPX8"/>
<proteinExistence type="predicted"/>
<dbReference type="PANTHER" id="PTHR23409">
    <property type="entry name" value="RIBONUCLEOSIDE-DIPHOSPHATE REDUCTASE SMALL CHAIN"/>
    <property type="match status" value="1"/>
</dbReference>
<dbReference type="GO" id="GO:0004748">
    <property type="term" value="F:ribonucleoside-diphosphate reductase activity, thioredoxin disulfide as acceptor"/>
    <property type="evidence" value="ECO:0007669"/>
    <property type="project" value="TreeGrafter"/>
</dbReference>
<keyword evidence="2" id="KW-1185">Reference proteome</keyword>
<dbReference type="PANTHER" id="PTHR23409:SF21">
    <property type="entry name" value="CAPSID PROTEIN"/>
    <property type="match status" value="1"/>
</dbReference>
<organism evidence="1 2">
    <name type="scientific">Ignelater luminosus</name>
    <name type="common">Cucubano</name>
    <name type="synonym">Pyrophorus luminosus</name>
    <dbReference type="NCBI Taxonomy" id="2038154"/>
    <lineage>
        <taxon>Eukaryota</taxon>
        <taxon>Metazoa</taxon>
        <taxon>Ecdysozoa</taxon>
        <taxon>Arthropoda</taxon>
        <taxon>Hexapoda</taxon>
        <taxon>Insecta</taxon>
        <taxon>Pterygota</taxon>
        <taxon>Neoptera</taxon>
        <taxon>Endopterygota</taxon>
        <taxon>Coleoptera</taxon>
        <taxon>Polyphaga</taxon>
        <taxon>Elateriformia</taxon>
        <taxon>Elateroidea</taxon>
        <taxon>Elateridae</taxon>
        <taxon>Agrypninae</taxon>
        <taxon>Pyrophorini</taxon>
        <taxon>Ignelater</taxon>
    </lineage>
</organism>
<protein>
    <submittedName>
        <fullName evidence="1">Uncharacterized protein</fullName>
    </submittedName>
</protein>
<gene>
    <name evidence="1" type="ORF">ILUMI_14763</name>
</gene>
<dbReference type="EMBL" id="VTPC01032919">
    <property type="protein sequence ID" value="KAF2891410.1"/>
    <property type="molecule type" value="Genomic_DNA"/>
</dbReference>
<sequence length="489" mass="55262">MEFGQSVFYKPLSSISDDAPIEFVVLGNGSDYIDLSQTMVYLTAKIVKADDTAGKMDNVADENDGLVNRRVYTAKSREAEMIGHIHAHLFNGEKFLINGVEMRVKFVCSRDSFNVMAAAGSTYKVKILEASLIVRRMKRNPTILLAHTKALESSSAKYLITRADVKVLTIPSGVQRKSLDNVFLGQLPKRCIIGFVSNTAFNGEYKTNTFKTITAYFYDGNNISRSEYSHGYCLWAFDLTPDLSANASTPWNLVKNGSLRIEVGFGEALTETVNCLVYAEFDNIIEIDKDRKVVVDFSEEKKNVLSFLDKTILNLEDLKCPPLDKLKEKLVVVQCLNHNIASPVCAIENVMYRVVQDNEHLRNSTSSENNASTDEFIANTDPSFRPGQHWNAFFIDENGYGEYFDSFGRPPEGNHMKFLEQNSVTWCYNSQILQSFTSDFCGIYCLVYLYFKPHSVSSLEFLNMFNDDLASNDCVVKLLYDFVFEKIIT</sequence>
<name>A0A8K0CPX8_IGNLU</name>
<dbReference type="GO" id="GO:0005829">
    <property type="term" value="C:cytosol"/>
    <property type="evidence" value="ECO:0007669"/>
    <property type="project" value="TreeGrafter"/>
</dbReference>
<dbReference type="Gene3D" id="3.40.395.10">
    <property type="entry name" value="Adenoviral Proteinase, Chain A"/>
    <property type="match status" value="1"/>
</dbReference>
<dbReference type="OrthoDB" id="5979489at2759"/>
<evidence type="ECO:0000313" key="2">
    <source>
        <dbReference type="Proteomes" id="UP000801492"/>
    </source>
</evidence>
<accession>A0A8K0CPX8</accession>
<comment type="caution">
    <text evidence="1">The sequence shown here is derived from an EMBL/GenBank/DDBJ whole genome shotgun (WGS) entry which is preliminary data.</text>
</comment>